<feature type="region of interest" description="Disordered" evidence="1">
    <location>
        <begin position="1"/>
        <end position="26"/>
    </location>
</feature>
<protein>
    <submittedName>
        <fullName evidence="2">Uncharacterized protein</fullName>
    </submittedName>
</protein>
<keyword evidence="3" id="KW-1185">Reference proteome</keyword>
<name>A0A1E4TPD6_PACTA</name>
<accession>A0A1E4TPD6</accession>
<reference evidence="3" key="1">
    <citation type="submission" date="2016-05" db="EMBL/GenBank/DDBJ databases">
        <title>Comparative genomics of biotechnologically important yeasts.</title>
        <authorList>
            <consortium name="DOE Joint Genome Institute"/>
            <person name="Riley R."/>
            <person name="Haridas S."/>
            <person name="Wolfe K.H."/>
            <person name="Lopes M.R."/>
            <person name="Hittinger C.T."/>
            <person name="Goker M."/>
            <person name="Salamov A."/>
            <person name="Wisecaver J."/>
            <person name="Long T.M."/>
            <person name="Aerts A.L."/>
            <person name="Barry K."/>
            <person name="Choi C."/>
            <person name="Clum A."/>
            <person name="Coughlan A.Y."/>
            <person name="Deshpande S."/>
            <person name="Douglass A.P."/>
            <person name="Hanson S.J."/>
            <person name="Klenk H.-P."/>
            <person name="Labutti K."/>
            <person name="Lapidus A."/>
            <person name="Lindquist E."/>
            <person name="Lipzen A."/>
            <person name="Meier-Kolthoff J.P."/>
            <person name="Ohm R.A."/>
            <person name="Otillar R.P."/>
            <person name="Pangilinan J."/>
            <person name="Peng Y."/>
            <person name="Rokas A."/>
            <person name="Rosa C.A."/>
            <person name="Scheuner C."/>
            <person name="Sibirny A.A."/>
            <person name="Slot J.C."/>
            <person name="Stielow J.B."/>
            <person name="Sun H."/>
            <person name="Kurtzman C.P."/>
            <person name="Blackwell M."/>
            <person name="Grigoriev I.V."/>
            <person name="Jeffries T.W."/>
        </authorList>
    </citation>
    <scope>NUCLEOTIDE SEQUENCE [LARGE SCALE GENOMIC DNA]</scope>
    <source>
        <strain evidence="3">NRRL Y-2460</strain>
    </source>
</reference>
<proteinExistence type="predicted"/>
<evidence type="ECO:0000256" key="1">
    <source>
        <dbReference type="SAM" id="MobiDB-lite"/>
    </source>
</evidence>
<feature type="compositionally biased region" description="Acidic residues" evidence="1">
    <location>
        <begin position="1"/>
        <end position="18"/>
    </location>
</feature>
<dbReference type="AlphaFoldDB" id="A0A1E4TPD6"/>
<organism evidence="2 3">
    <name type="scientific">Pachysolen tannophilus NRRL Y-2460</name>
    <dbReference type="NCBI Taxonomy" id="669874"/>
    <lineage>
        <taxon>Eukaryota</taxon>
        <taxon>Fungi</taxon>
        <taxon>Dikarya</taxon>
        <taxon>Ascomycota</taxon>
        <taxon>Saccharomycotina</taxon>
        <taxon>Pichiomycetes</taxon>
        <taxon>Pachysolenaceae</taxon>
        <taxon>Pachysolen</taxon>
    </lineage>
</organism>
<sequence>MNKEEDEDEDEEEEEEEENPNKPLIPLNTKCSFKPVCFKYSPRIYELTNLENRVLKILDQQLRITCGDEIVDNFPRYLPAYDAFYDDFQYAFNSSASSFLSNNTSSNSSHTISSGSSSLYNQYSIDYPKVPTFFTQTSYQQFQHKLFVCIANIEENKRRRRAVCNSNMKYTLNTKNNCNQKITFHSMKNNIGVF</sequence>
<evidence type="ECO:0000313" key="3">
    <source>
        <dbReference type="Proteomes" id="UP000094236"/>
    </source>
</evidence>
<gene>
    <name evidence="2" type="ORF">PACTADRAFT_51401</name>
</gene>
<evidence type="ECO:0000313" key="2">
    <source>
        <dbReference type="EMBL" id="ODV93625.1"/>
    </source>
</evidence>
<dbReference type="EMBL" id="KV454017">
    <property type="protein sequence ID" value="ODV93625.1"/>
    <property type="molecule type" value="Genomic_DNA"/>
</dbReference>
<dbReference type="Proteomes" id="UP000094236">
    <property type="component" value="Unassembled WGS sequence"/>
</dbReference>